<protein>
    <submittedName>
        <fullName evidence="1">Uncharacterized protein</fullName>
    </submittedName>
</protein>
<evidence type="ECO:0000313" key="2">
    <source>
        <dbReference type="Proteomes" id="UP000533476"/>
    </source>
</evidence>
<proteinExistence type="predicted"/>
<accession>A0A7Y0Q598</accession>
<gene>
    <name evidence="1" type="ORF">HIJ39_17080</name>
</gene>
<dbReference type="RefSeq" id="WP_169101831.1">
    <property type="nucleotide sequence ID" value="NZ_JABBVZ010000080.1"/>
</dbReference>
<name>A0A7Y0Q598_9FIRM</name>
<dbReference type="EMBL" id="JABBVZ010000080">
    <property type="protein sequence ID" value="NMP24049.1"/>
    <property type="molecule type" value="Genomic_DNA"/>
</dbReference>
<comment type="caution">
    <text evidence="1">The sequence shown here is derived from an EMBL/GenBank/DDBJ whole genome shotgun (WGS) entry which is preliminary data.</text>
</comment>
<reference evidence="1 2" key="1">
    <citation type="submission" date="2020-04" db="EMBL/GenBank/DDBJ databases">
        <authorList>
            <person name="Zhang R."/>
            <person name="Schippers A."/>
        </authorList>
    </citation>
    <scope>NUCLEOTIDE SEQUENCE [LARGE SCALE GENOMIC DNA]</scope>
    <source>
        <strain evidence="1 2">DSM 109850</strain>
    </source>
</reference>
<evidence type="ECO:0000313" key="1">
    <source>
        <dbReference type="EMBL" id="NMP24049.1"/>
    </source>
</evidence>
<sequence>MGPLIQELVLKGEARLQEQTLFTGASSTTQGAFEPTANYVWIIYEIDLEPHDVNLYVSITGPNIVGGANLRSLGQPIETAYLAVPGGAVNVTLNNNTDSGGIATIRWIQLVSLQFRQLVNPAYQASAAGWLNTLQKVGQQPGHLTEGGHNNG</sequence>
<organism evidence="1 2">
    <name type="scientific">Sulfobacillus harzensis</name>
    <dbReference type="NCBI Taxonomy" id="2729629"/>
    <lineage>
        <taxon>Bacteria</taxon>
        <taxon>Bacillati</taxon>
        <taxon>Bacillota</taxon>
        <taxon>Clostridia</taxon>
        <taxon>Eubacteriales</taxon>
        <taxon>Clostridiales Family XVII. Incertae Sedis</taxon>
        <taxon>Sulfobacillus</taxon>
    </lineage>
</organism>
<dbReference type="AlphaFoldDB" id="A0A7Y0Q598"/>
<dbReference type="Proteomes" id="UP000533476">
    <property type="component" value="Unassembled WGS sequence"/>
</dbReference>
<keyword evidence="2" id="KW-1185">Reference proteome</keyword>